<dbReference type="RefSeq" id="WP_012036325.1">
    <property type="nucleotide sequence ID" value="NC_009464.1"/>
</dbReference>
<dbReference type="eggNOG" id="arCOG02611">
    <property type="taxonomic scope" value="Archaea"/>
</dbReference>
<name>Q0W602_METAR</name>
<dbReference type="KEGG" id="rci:RCIX821"/>
<dbReference type="Proteomes" id="UP000000663">
    <property type="component" value="Chromosome"/>
</dbReference>
<dbReference type="EMBL" id="AM114193">
    <property type="protein sequence ID" value="CAJ36191.1"/>
    <property type="molecule type" value="Genomic_DNA"/>
</dbReference>
<dbReference type="STRING" id="351160.RCIX809"/>
<dbReference type="CDD" id="cd00090">
    <property type="entry name" value="HTH_ARSR"/>
    <property type="match status" value="1"/>
</dbReference>
<gene>
    <name evidence="4" type="ORF">RCIX809</name>
    <name evidence="3" type="ORF">RCIX821</name>
</gene>
<proteinExistence type="predicted"/>
<dbReference type="EMBL" id="AM114193">
    <property type="protein sequence ID" value="CAJ36179.1"/>
    <property type="molecule type" value="Genomic_DNA"/>
</dbReference>
<evidence type="ECO:0000313" key="4">
    <source>
        <dbReference type="EMBL" id="CAJ36191.1"/>
    </source>
</evidence>
<dbReference type="OrthoDB" id="28610at2157"/>
<dbReference type="GO" id="GO:0003700">
    <property type="term" value="F:DNA-binding transcription factor activity"/>
    <property type="evidence" value="ECO:0007669"/>
    <property type="project" value="InterPro"/>
</dbReference>
<dbReference type="InterPro" id="IPR036388">
    <property type="entry name" value="WH-like_DNA-bd_sf"/>
</dbReference>
<dbReference type="PANTHER" id="PTHR36216:SF1">
    <property type="entry name" value="HTH ARSR-TYPE DOMAIN-CONTAINING PROTEIN"/>
    <property type="match status" value="1"/>
</dbReference>
<dbReference type="KEGG" id="rci:RCIX809"/>
<dbReference type="InterPro" id="IPR036390">
    <property type="entry name" value="WH_DNA-bd_sf"/>
</dbReference>
<evidence type="ECO:0000313" key="5">
    <source>
        <dbReference type="Proteomes" id="UP000000663"/>
    </source>
</evidence>
<accession>Q0W602</accession>
<keyword evidence="1" id="KW-0812">Transmembrane</keyword>
<dbReference type="Pfam" id="PF13412">
    <property type="entry name" value="HTH_24"/>
    <property type="match status" value="2"/>
</dbReference>
<keyword evidence="1" id="KW-0472">Membrane</keyword>
<protein>
    <submittedName>
        <fullName evidence="4">Transcription regulator (ArsR family)</fullName>
    </submittedName>
</protein>
<dbReference type="InterPro" id="IPR011991">
    <property type="entry name" value="ArsR-like_HTH"/>
</dbReference>
<dbReference type="PANTHER" id="PTHR36216">
    <property type="entry name" value="TRANSCRIPTIONAL REGULATOR, TRMB"/>
    <property type="match status" value="1"/>
</dbReference>
<reference evidence="4 5" key="1">
    <citation type="journal article" date="2006" name="Science">
        <title>Genome of rice cluster I archaea -- the key methane producers in the rice rhizosphere.</title>
        <authorList>
            <person name="Erkel C."/>
            <person name="Kube M."/>
            <person name="Reinhardt R."/>
            <person name="Liesack W."/>
        </authorList>
    </citation>
    <scope>NUCLEOTIDE SEQUENCE [LARGE SCALE GENOMIC DNA]</scope>
    <source>
        <strain evidence="5">DSM 22066 / NBRC 105507 / MRE50</strain>
        <strain evidence="4">MRE50</strain>
    </source>
</reference>
<evidence type="ECO:0000259" key="2">
    <source>
        <dbReference type="SMART" id="SM00418"/>
    </source>
</evidence>
<organism evidence="4 5">
    <name type="scientific">Methanocella arvoryzae (strain DSM 22066 / NBRC 105507 / MRE50)</name>
    <dbReference type="NCBI Taxonomy" id="351160"/>
    <lineage>
        <taxon>Archaea</taxon>
        <taxon>Methanobacteriati</taxon>
        <taxon>Methanobacteriota</taxon>
        <taxon>Stenosarchaea group</taxon>
        <taxon>Methanomicrobia</taxon>
        <taxon>Methanocellales</taxon>
        <taxon>Methanocellaceae</taxon>
        <taxon>Methanocella</taxon>
    </lineage>
</organism>
<evidence type="ECO:0000256" key="1">
    <source>
        <dbReference type="SAM" id="Phobius"/>
    </source>
</evidence>
<dbReference type="AlphaFoldDB" id="Q0W602"/>
<dbReference type="SUPFAM" id="SSF46785">
    <property type="entry name" value="Winged helix' DNA-binding domain"/>
    <property type="match status" value="2"/>
</dbReference>
<dbReference type="GeneID" id="5145261"/>
<evidence type="ECO:0000313" key="3">
    <source>
        <dbReference type="EMBL" id="CAJ36179.1"/>
    </source>
</evidence>
<keyword evidence="1" id="KW-1133">Transmembrane helix</keyword>
<sequence>MRSKLLICMALLLVVLAWAGPGAHAYNESDVIQRVGPYEVVPAHVIENETDNASLIGDTSGADGTITFWQLPLWIQLTQVTWIATLSATALALILKFGPLIIGKLKTPRDNEIRDRIYNHIKDNPGSTVASIARKEGLNLGTVRYHVGQLQSTHRITLVKSDKFVRLFQNSNTYTDREKTVLSAINRPTALSIVSYLHDHPGTTTPQIAGSINITDSGTNVQLKKLLRDQIIRAEPAGRYLRYYLREDVKALIDRQSSA</sequence>
<dbReference type="Gene3D" id="1.10.10.10">
    <property type="entry name" value="Winged helix-like DNA-binding domain superfamily/Winged helix DNA-binding domain"/>
    <property type="match status" value="2"/>
</dbReference>
<keyword evidence="5" id="KW-1185">Reference proteome</keyword>
<dbReference type="SMART" id="SM00418">
    <property type="entry name" value="HTH_ARSR"/>
    <property type="match status" value="1"/>
</dbReference>
<dbReference type="InterPro" id="IPR001845">
    <property type="entry name" value="HTH_ArsR_DNA-bd_dom"/>
</dbReference>
<feature type="domain" description="HTH arsR-type" evidence="2">
    <location>
        <begin position="180"/>
        <end position="254"/>
    </location>
</feature>
<feature type="transmembrane region" description="Helical" evidence="1">
    <location>
        <begin position="80"/>
        <end position="102"/>
    </location>
</feature>